<dbReference type="InterPro" id="IPR050570">
    <property type="entry name" value="Cell_wall_metabolism_enzyme"/>
</dbReference>
<dbReference type="EMBL" id="NGAF01000017">
    <property type="protein sequence ID" value="OXR41738.1"/>
    <property type="molecule type" value="Genomic_DNA"/>
</dbReference>
<protein>
    <submittedName>
        <fullName evidence="3">Murein DD-endopeptidase MepM</fullName>
        <ecNumber evidence="3">3.4.24.-</ecNumber>
    </submittedName>
</protein>
<dbReference type="InterPro" id="IPR011055">
    <property type="entry name" value="Dup_hybrid_motif"/>
</dbReference>
<name>A0A231GYR4_9NOCA</name>
<accession>A0A231GYR4</accession>
<evidence type="ECO:0000313" key="3">
    <source>
        <dbReference type="EMBL" id="OXR41738.1"/>
    </source>
</evidence>
<evidence type="ECO:0000256" key="1">
    <source>
        <dbReference type="SAM" id="MobiDB-lite"/>
    </source>
</evidence>
<dbReference type="SUPFAM" id="SSF51261">
    <property type="entry name" value="Duplicated hybrid motif"/>
    <property type="match status" value="1"/>
</dbReference>
<dbReference type="PANTHER" id="PTHR21666">
    <property type="entry name" value="PEPTIDASE-RELATED"/>
    <property type="match status" value="1"/>
</dbReference>
<feature type="domain" description="M23ase beta-sheet core" evidence="2">
    <location>
        <begin position="333"/>
        <end position="427"/>
    </location>
</feature>
<dbReference type="EC" id="3.4.24.-" evidence="3"/>
<dbReference type="CDD" id="cd12797">
    <property type="entry name" value="M23_peptidase"/>
    <property type="match status" value="1"/>
</dbReference>
<feature type="region of interest" description="Disordered" evidence="1">
    <location>
        <begin position="83"/>
        <end position="114"/>
    </location>
</feature>
<dbReference type="AlphaFoldDB" id="A0A231GYR4"/>
<feature type="region of interest" description="Disordered" evidence="1">
    <location>
        <begin position="162"/>
        <end position="207"/>
    </location>
</feature>
<dbReference type="Pfam" id="PF01551">
    <property type="entry name" value="Peptidase_M23"/>
    <property type="match status" value="1"/>
</dbReference>
<dbReference type="GO" id="GO:0004222">
    <property type="term" value="F:metalloendopeptidase activity"/>
    <property type="evidence" value="ECO:0007669"/>
    <property type="project" value="TreeGrafter"/>
</dbReference>
<gene>
    <name evidence="3" type="primary">mepM_2</name>
    <name evidence="3" type="ORF">B7C42_06080</name>
</gene>
<feature type="region of interest" description="Disordered" evidence="1">
    <location>
        <begin position="1"/>
        <end position="70"/>
    </location>
</feature>
<evidence type="ECO:0000313" key="4">
    <source>
        <dbReference type="Proteomes" id="UP000215506"/>
    </source>
</evidence>
<dbReference type="Gene3D" id="2.70.70.10">
    <property type="entry name" value="Glucose Permease (Domain IIA)"/>
    <property type="match status" value="1"/>
</dbReference>
<dbReference type="InterPro" id="IPR016047">
    <property type="entry name" value="M23ase_b-sheet_dom"/>
</dbReference>
<comment type="caution">
    <text evidence="3">The sequence shown here is derived from an EMBL/GenBank/DDBJ whole genome shotgun (WGS) entry which is preliminary data.</text>
</comment>
<evidence type="ECO:0000259" key="2">
    <source>
        <dbReference type="Pfam" id="PF01551"/>
    </source>
</evidence>
<keyword evidence="3" id="KW-0378">Hydrolase</keyword>
<organism evidence="3 4">
    <name type="scientific">Nocardia cerradoensis</name>
    <dbReference type="NCBI Taxonomy" id="85688"/>
    <lineage>
        <taxon>Bacteria</taxon>
        <taxon>Bacillati</taxon>
        <taxon>Actinomycetota</taxon>
        <taxon>Actinomycetes</taxon>
        <taxon>Mycobacteriales</taxon>
        <taxon>Nocardiaceae</taxon>
        <taxon>Nocardia</taxon>
    </lineage>
</organism>
<sequence length="444" mass="46478">MSHGRLQPGHRPQSARRYRGDGESLDQHPYFDGNQSFGGYTGSRSEEPAAPSVRSMPGRADSWMSAGPGAAGATVVGLTATTGNSTENAWGATGSEESGGWQPWGAQAQPGGDWTADPQWPRTDEWAAADPGFDDGRGVHFPEGPADHDAAHYDADHYDAADEYDEPAGNEPFTPSPLRSSWKRESADADEAGTDAEAPRRFSGAHRVPTPPAALKGRAAVVAVAAGAVVAAGQAGMESGSQHHTATADYDAAGQVHEIAAQAVSTQAGNPQSPQVLNVAPVADLRQFQDILQHGQEFAAGLAAQESAKLRPLFSKFANGTFTSGFGSRWGVQHLGVDIAAPIGTPIYAVEDGEVISAGPASGFGMWVRLRHADGTITVYGHVDTATVSEGQHVLAGDQIATVGNRGFSTGPHCHFEVWLNGQDKIDPLPWLASRGISLGPERD</sequence>
<dbReference type="Proteomes" id="UP000215506">
    <property type="component" value="Unassembled WGS sequence"/>
</dbReference>
<keyword evidence="4" id="KW-1185">Reference proteome</keyword>
<proteinExistence type="predicted"/>
<dbReference type="PANTHER" id="PTHR21666:SF270">
    <property type="entry name" value="MUREIN HYDROLASE ACTIVATOR ENVC"/>
    <property type="match status" value="1"/>
</dbReference>
<reference evidence="3 4" key="1">
    <citation type="submission" date="2017-07" db="EMBL/GenBank/DDBJ databases">
        <title>First draft Genome Sequence of Nocardia cerradoensis isolated from human infection.</title>
        <authorList>
            <person name="Carrasco G."/>
        </authorList>
    </citation>
    <scope>NUCLEOTIDE SEQUENCE [LARGE SCALE GENOMIC DNA]</scope>
    <source>
        <strain evidence="3 4">CNM20130759</strain>
    </source>
</reference>